<keyword evidence="5" id="KW-1185">Reference proteome</keyword>
<dbReference type="GeneID" id="9050285"/>
<evidence type="ECO:0000256" key="1">
    <source>
        <dbReference type="ARBA" id="ARBA00006844"/>
    </source>
</evidence>
<dbReference type="GO" id="GO:0015629">
    <property type="term" value="C:actin cytoskeleton"/>
    <property type="evidence" value="ECO:0007669"/>
    <property type="project" value="InterPro"/>
</dbReference>
<dbReference type="EMBL" id="GG681296">
    <property type="protein sequence ID" value="EER04796.1"/>
    <property type="molecule type" value="Genomic_DNA"/>
</dbReference>
<accession>C5LEP6</accession>
<evidence type="ECO:0000259" key="3">
    <source>
        <dbReference type="PROSITE" id="PS51263"/>
    </source>
</evidence>
<dbReference type="SUPFAM" id="SSF55753">
    <property type="entry name" value="Actin depolymerizing proteins"/>
    <property type="match status" value="1"/>
</dbReference>
<protein>
    <submittedName>
        <fullName evidence="4">Actin depolymerizing factor, putative</fullName>
    </submittedName>
</protein>
<dbReference type="Proteomes" id="UP000007800">
    <property type="component" value="Unassembled WGS sequence"/>
</dbReference>
<dbReference type="InterPro" id="IPR002108">
    <property type="entry name" value="ADF-H"/>
</dbReference>
<keyword evidence="2" id="KW-0009">Actin-binding</keyword>
<dbReference type="RefSeq" id="XP_002772980.1">
    <property type="nucleotide sequence ID" value="XM_002772934.1"/>
</dbReference>
<dbReference type="PROSITE" id="PS51263">
    <property type="entry name" value="ADF_H"/>
    <property type="match status" value="1"/>
</dbReference>
<dbReference type="InterPro" id="IPR029006">
    <property type="entry name" value="ADF-H/Gelsolin-like_dom_sf"/>
</dbReference>
<dbReference type="SMART" id="SM00102">
    <property type="entry name" value="ADF"/>
    <property type="match status" value="1"/>
</dbReference>
<sequence length="125" mass="13847">MTIAVDDAALARYKSFKDNDDKRFIIFSISGDSVVVESEVGEDASYDDFISAIKESGEPRYAVVEVEGKIVFVSWFPENASSILKMKYASCKEGVVESFEGVQVKVNATDDMELSVEVLKDKVSR</sequence>
<dbReference type="Gene3D" id="3.40.20.10">
    <property type="entry name" value="Severin"/>
    <property type="match status" value="1"/>
</dbReference>
<dbReference type="InParanoid" id="C5LEP6"/>
<name>C5LEP6_PERM5</name>
<dbReference type="OMA" id="MEMKWKR"/>
<evidence type="ECO:0000313" key="5">
    <source>
        <dbReference type="Proteomes" id="UP000007800"/>
    </source>
</evidence>
<dbReference type="AlphaFoldDB" id="C5LEP6"/>
<dbReference type="Pfam" id="PF00241">
    <property type="entry name" value="Cofilin_ADF"/>
    <property type="match status" value="1"/>
</dbReference>
<gene>
    <name evidence="4" type="ORF">Pmar_PMAR005434</name>
</gene>
<reference evidence="4 5" key="1">
    <citation type="submission" date="2008-07" db="EMBL/GenBank/DDBJ databases">
        <authorList>
            <person name="El-Sayed N."/>
            <person name="Caler E."/>
            <person name="Inman J."/>
            <person name="Amedeo P."/>
            <person name="Hass B."/>
            <person name="Wortman J."/>
        </authorList>
    </citation>
    <scope>NUCLEOTIDE SEQUENCE [LARGE SCALE GENOMIC DNA]</scope>
    <source>
        <strain evidence="5">ATCC 50983 / TXsc</strain>
    </source>
</reference>
<evidence type="ECO:0000256" key="2">
    <source>
        <dbReference type="ARBA" id="ARBA00023203"/>
    </source>
</evidence>
<dbReference type="GO" id="GO:0030042">
    <property type="term" value="P:actin filament depolymerization"/>
    <property type="evidence" value="ECO:0007669"/>
    <property type="project" value="InterPro"/>
</dbReference>
<organism evidence="5">
    <name type="scientific">Perkinsus marinus (strain ATCC 50983 / TXsc)</name>
    <dbReference type="NCBI Taxonomy" id="423536"/>
    <lineage>
        <taxon>Eukaryota</taxon>
        <taxon>Sar</taxon>
        <taxon>Alveolata</taxon>
        <taxon>Perkinsozoa</taxon>
        <taxon>Perkinsea</taxon>
        <taxon>Perkinsida</taxon>
        <taxon>Perkinsidae</taxon>
        <taxon>Perkinsus</taxon>
    </lineage>
</organism>
<dbReference type="InterPro" id="IPR017904">
    <property type="entry name" value="ADF/Cofilin"/>
</dbReference>
<evidence type="ECO:0000313" key="4">
    <source>
        <dbReference type="EMBL" id="EER04796.1"/>
    </source>
</evidence>
<dbReference type="OrthoDB" id="10249245at2759"/>
<comment type="similarity">
    <text evidence="1">Belongs to the actin-binding proteins ADF family.</text>
</comment>
<feature type="domain" description="ADF-H" evidence="3">
    <location>
        <begin position="1"/>
        <end position="124"/>
    </location>
</feature>
<dbReference type="GO" id="GO:0003779">
    <property type="term" value="F:actin binding"/>
    <property type="evidence" value="ECO:0007669"/>
    <property type="project" value="UniProtKB-KW"/>
</dbReference>
<proteinExistence type="inferred from homology"/>
<dbReference type="PANTHER" id="PTHR11913">
    <property type="entry name" value="COFILIN-RELATED"/>
    <property type="match status" value="1"/>
</dbReference>